<proteinExistence type="predicted"/>
<gene>
    <name evidence="1" type="ORF">PACLA_8A081819</name>
</gene>
<feature type="non-terminal residue" evidence="1">
    <location>
        <position position="1"/>
    </location>
</feature>
<reference evidence="1" key="1">
    <citation type="submission" date="2020-04" db="EMBL/GenBank/DDBJ databases">
        <authorList>
            <person name="Alioto T."/>
            <person name="Alioto T."/>
            <person name="Gomez Garrido J."/>
        </authorList>
    </citation>
    <scope>NUCLEOTIDE SEQUENCE</scope>
    <source>
        <strain evidence="1">A484AB</strain>
    </source>
</reference>
<name>A0A6S7K144_PARCT</name>
<dbReference type="EMBL" id="CACRXK020021022">
    <property type="protein sequence ID" value="CAB4035400.1"/>
    <property type="molecule type" value="Genomic_DNA"/>
</dbReference>
<dbReference type="AlphaFoldDB" id="A0A6S7K144"/>
<dbReference type="Proteomes" id="UP001152795">
    <property type="component" value="Unassembled WGS sequence"/>
</dbReference>
<dbReference type="OrthoDB" id="5953030at2759"/>
<keyword evidence="2" id="KW-1185">Reference proteome</keyword>
<evidence type="ECO:0000313" key="2">
    <source>
        <dbReference type="Proteomes" id="UP001152795"/>
    </source>
</evidence>
<accession>A0A6S7K144</accession>
<comment type="caution">
    <text evidence="1">The sequence shown here is derived from an EMBL/GenBank/DDBJ whole genome shotgun (WGS) entry which is preliminary data.</text>
</comment>
<protein>
    <submittedName>
        <fullName evidence="1">Uncharacterized protein</fullName>
    </submittedName>
</protein>
<sequence length="161" mass="18841">MAEYLEQNIEDVKNYVQKNYTYRQISDIFKQHFPGVSRGFSERNIRLFCSKHGIRKLDNFEVDTIIQQSISELSKFIDDNKLLSSTISAYRKGQSTTTVMQAIRDDITKAMSRGEVTMMIFADFSKAFDTIRFKNLISKMSKLGFCKDFLTWTLNYVSHRK</sequence>
<evidence type="ECO:0000313" key="1">
    <source>
        <dbReference type="EMBL" id="CAB4035400.1"/>
    </source>
</evidence>
<organism evidence="1 2">
    <name type="scientific">Paramuricea clavata</name>
    <name type="common">Red gorgonian</name>
    <name type="synonym">Violescent sea-whip</name>
    <dbReference type="NCBI Taxonomy" id="317549"/>
    <lineage>
        <taxon>Eukaryota</taxon>
        <taxon>Metazoa</taxon>
        <taxon>Cnidaria</taxon>
        <taxon>Anthozoa</taxon>
        <taxon>Octocorallia</taxon>
        <taxon>Malacalcyonacea</taxon>
        <taxon>Plexauridae</taxon>
        <taxon>Paramuricea</taxon>
    </lineage>
</organism>